<dbReference type="PANTHER" id="PTHR45877:SF2">
    <property type="entry name" value="E3 UBIQUITIN-PROTEIN LIGASE SINA-RELATED"/>
    <property type="match status" value="1"/>
</dbReference>
<dbReference type="Proteomes" id="UP001159363">
    <property type="component" value="Chromosome 3"/>
</dbReference>
<sequence length="100" mass="11305">MVIPVGTIGSWTGWLQFAEKLDYPCKNAHLGCESTFMLKDKEDHEANCAFRFYKCILCPWKGLHRELLPHLMRDHPGKVGHGAEQVRSLTAAYCGHGHLV</sequence>
<dbReference type="InterPro" id="IPR004162">
    <property type="entry name" value="SINA-like_animal"/>
</dbReference>
<dbReference type="Gene3D" id="3.30.40.10">
    <property type="entry name" value="Zinc/RING finger domain, C3HC4 (zinc finger)"/>
    <property type="match status" value="1"/>
</dbReference>
<feature type="domain" description="SIAH-type" evidence="5">
    <location>
        <begin position="20"/>
        <end position="76"/>
    </location>
</feature>
<proteinExistence type="predicted"/>
<evidence type="ECO:0000256" key="2">
    <source>
        <dbReference type="ARBA" id="ARBA00022771"/>
    </source>
</evidence>
<evidence type="ECO:0000313" key="7">
    <source>
        <dbReference type="Proteomes" id="UP001159363"/>
    </source>
</evidence>
<keyword evidence="7" id="KW-1185">Reference proteome</keyword>
<keyword evidence="2 4" id="KW-0863">Zinc-finger</keyword>
<dbReference type="InterPro" id="IPR013083">
    <property type="entry name" value="Znf_RING/FYVE/PHD"/>
</dbReference>
<keyword evidence="1" id="KW-0479">Metal-binding</keyword>
<dbReference type="PROSITE" id="PS51081">
    <property type="entry name" value="ZF_SIAH"/>
    <property type="match status" value="1"/>
</dbReference>
<evidence type="ECO:0000256" key="3">
    <source>
        <dbReference type="ARBA" id="ARBA00022833"/>
    </source>
</evidence>
<dbReference type="InterPro" id="IPR013010">
    <property type="entry name" value="Znf_SIAH"/>
</dbReference>
<reference evidence="6 7" key="1">
    <citation type="submission" date="2023-02" db="EMBL/GenBank/DDBJ databases">
        <title>LHISI_Scaffold_Assembly.</title>
        <authorList>
            <person name="Stuart O.P."/>
            <person name="Cleave R."/>
            <person name="Magrath M.J.L."/>
            <person name="Mikheyev A.S."/>
        </authorList>
    </citation>
    <scope>NUCLEOTIDE SEQUENCE [LARGE SCALE GENOMIC DNA]</scope>
    <source>
        <strain evidence="6">Daus_M_001</strain>
        <tissue evidence="6">Leg muscle</tissue>
    </source>
</reference>
<protein>
    <recommendedName>
        <fullName evidence="5">SIAH-type domain-containing protein</fullName>
    </recommendedName>
</protein>
<accession>A0ABQ9HVC8</accession>
<dbReference type="Pfam" id="PF21361">
    <property type="entry name" value="Sina_ZnF"/>
    <property type="match status" value="1"/>
</dbReference>
<evidence type="ECO:0000256" key="4">
    <source>
        <dbReference type="PROSITE-ProRule" id="PRU00455"/>
    </source>
</evidence>
<organism evidence="6 7">
    <name type="scientific">Dryococelus australis</name>
    <dbReference type="NCBI Taxonomy" id="614101"/>
    <lineage>
        <taxon>Eukaryota</taxon>
        <taxon>Metazoa</taxon>
        <taxon>Ecdysozoa</taxon>
        <taxon>Arthropoda</taxon>
        <taxon>Hexapoda</taxon>
        <taxon>Insecta</taxon>
        <taxon>Pterygota</taxon>
        <taxon>Neoptera</taxon>
        <taxon>Polyneoptera</taxon>
        <taxon>Phasmatodea</taxon>
        <taxon>Verophasmatodea</taxon>
        <taxon>Anareolatae</taxon>
        <taxon>Phasmatidae</taxon>
        <taxon>Eurycanthinae</taxon>
        <taxon>Dryococelus</taxon>
    </lineage>
</organism>
<dbReference type="EMBL" id="JARBHB010000003">
    <property type="protein sequence ID" value="KAJ8888025.1"/>
    <property type="molecule type" value="Genomic_DNA"/>
</dbReference>
<evidence type="ECO:0000313" key="6">
    <source>
        <dbReference type="EMBL" id="KAJ8888025.1"/>
    </source>
</evidence>
<evidence type="ECO:0000256" key="1">
    <source>
        <dbReference type="ARBA" id="ARBA00022723"/>
    </source>
</evidence>
<keyword evidence="3" id="KW-0862">Zinc</keyword>
<name>A0ABQ9HVC8_9NEOP</name>
<comment type="caution">
    <text evidence="6">The sequence shown here is derived from an EMBL/GenBank/DDBJ whole genome shotgun (WGS) entry which is preliminary data.</text>
</comment>
<dbReference type="PANTHER" id="PTHR45877">
    <property type="entry name" value="E3 UBIQUITIN-PROTEIN LIGASE SIAH2"/>
    <property type="match status" value="1"/>
</dbReference>
<gene>
    <name evidence="6" type="ORF">PR048_007510</name>
</gene>
<dbReference type="SUPFAM" id="SSF49599">
    <property type="entry name" value="TRAF domain-like"/>
    <property type="match status" value="1"/>
</dbReference>
<evidence type="ECO:0000259" key="5">
    <source>
        <dbReference type="PROSITE" id="PS51081"/>
    </source>
</evidence>